<gene>
    <name evidence="7" type="ORF">BSZ19_06475</name>
</gene>
<keyword evidence="3" id="KW-0805">Transcription regulation</keyword>
<dbReference type="AlphaFoldDB" id="A0A1Y2JY44"/>
<comment type="caution">
    <text evidence="7">The sequence shown here is derived from an EMBL/GenBank/DDBJ whole genome shotgun (WGS) entry which is preliminary data.</text>
</comment>
<dbReference type="CDD" id="cd08471">
    <property type="entry name" value="PBP2_CrgA_like_2"/>
    <property type="match status" value="1"/>
</dbReference>
<sequence length="297" mass="32753">MDRLEAMSVIVAVTETGSFSAASRRLNTPVATVSRTVAELEARLKAQLFQRSSRQMKLTDVGRSYIEACKRIIGQVDDAEREVSGEYRIPKGDLAVTSPWGLGHMHLLPIALEFMDAFPDIALRLVLTDRIVNTAEENIDISVRIGNLPDSNLIATRVGSVRFVLCASPGYVAKHGQPKVPADLAAHDCISIDSLAAQRNWKFVIDGREVAVPIRSRLTLSDSEAAVEAAIAGAGITRVMSYKMEAARRAGKLVLMLEPFEQAPWPVHIVYAERKPEPLKLRSFLDWATPRLKERLA</sequence>
<dbReference type="EMBL" id="NAFL01000208">
    <property type="protein sequence ID" value="OSJ35974.1"/>
    <property type="molecule type" value="Genomic_DNA"/>
</dbReference>
<dbReference type="RefSeq" id="WP_085398962.1">
    <property type="nucleotide sequence ID" value="NZ_NAFL01000208.1"/>
</dbReference>
<evidence type="ECO:0000256" key="5">
    <source>
        <dbReference type="ARBA" id="ARBA00023163"/>
    </source>
</evidence>
<dbReference type="InterPro" id="IPR005119">
    <property type="entry name" value="LysR_subst-bd"/>
</dbReference>
<proteinExistence type="inferred from homology"/>
<protein>
    <submittedName>
        <fullName evidence="7">LysR family transcriptional regulator</fullName>
    </submittedName>
</protein>
<dbReference type="InterPro" id="IPR058163">
    <property type="entry name" value="LysR-type_TF_proteobact-type"/>
</dbReference>
<dbReference type="Proteomes" id="UP000193335">
    <property type="component" value="Unassembled WGS sequence"/>
</dbReference>
<evidence type="ECO:0000256" key="1">
    <source>
        <dbReference type="ARBA" id="ARBA00003502"/>
    </source>
</evidence>
<evidence type="ECO:0000259" key="6">
    <source>
        <dbReference type="PROSITE" id="PS50931"/>
    </source>
</evidence>
<dbReference type="FunFam" id="1.10.10.10:FF:000001">
    <property type="entry name" value="LysR family transcriptional regulator"/>
    <property type="match status" value="1"/>
</dbReference>
<organism evidence="7 8">
    <name type="scientific">Bradyrhizobium japonicum</name>
    <dbReference type="NCBI Taxonomy" id="375"/>
    <lineage>
        <taxon>Bacteria</taxon>
        <taxon>Pseudomonadati</taxon>
        <taxon>Pseudomonadota</taxon>
        <taxon>Alphaproteobacteria</taxon>
        <taxon>Hyphomicrobiales</taxon>
        <taxon>Nitrobacteraceae</taxon>
        <taxon>Bradyrhizobium</taxon>
    </lineage>
</organism>
<dbReference type="PROSITE" id="PS50931">
    <property type="entry name" value="HTH_LYSR"/>
    <property type="match status" value="1"/>
</dbReference>
<dbReference type="SUPFAM" id="SSF46785">
    <property type="entry name" value="Winged helix' DNA-binding domain"/>
    <property type="match status" value="1"/>
</dbReference>
<name>A0A1Y2JY44_BRAJP</name>
<dbReference type="Gene3D" id="3.40.190.290">
    <property type="match status" value="1"/>
</dbReference>
<reference evidence="7 8" key="1">
    <citation type="submission" date="2017-03" db="EMBL/GenBank/DDBJ databases">
        <title>Whole genome sequences of fourteen strains of Bradyrhizobium canariense and one strain of Bradyrhizobium japonicum isolated from Lupinus (Papilionoideae: Genisteae) species in Algeria.</title>
        <authorList>
            <person name="Crovadore J."/>
            <person name="Chekireb D."/>
            <person name="Brachmann A."/>
            <person name="Chablais R."/>
            <person name="Cochard B."/>
            <person name="Lefort F."/>
        </authorList>
    </citation>
    <scope>NUCLEOTIDE SEQUENCE [LARGE SCALE GENOMIC DNA]</scope>
    <source>
        <strain evidence="7 8">UBMA197</strain>
    </source>
</reference>
<dbReference type="GO" id="GO:0006351">
    <property type="term" value="P:DNA-templated transcription"/>
    <property type="evidence" value="ECO:0007669"/>
    <property type="project" value="TreeGrafter"/>
</dbReference>
<evidence type="ECO:0000256" key="3">
    <source>
        <dbReference type="ARBA" id="ARBA00023015"/>
    </source>
</evidence>
<keyword evidence="5" id="KW-0804">Transcription</keyword>
<dbReference type="GO" id="GO:0043565">
    <property type="term" value="F:sequence-specific DNA binding"/>
    <property type="evidence" value="ECO:0007669"/>
    <property type="project" value="TreeGrafter"/>
</dbReference>
<comment type="function">
    <text evidence="1">NodD regulates the expression of the nodABCFE genes which encode other nodulation proteins. NodD is also a negative regulator of its own expression. Binds flavonoids as inducers.</text>
</comment>
<dbReference type="SUPFAM" id="SSF53850">
    <property type="entry name" value="Periplasmic binding protein-like II"/>
    <property type="match status" value="1"/>
</dbReference>
<feature type="domain" description="HTH lysR-type" evidence="6">
    <location>
        <begin position="1"/>
        <end position="59"/>
    </location>
</feature>
<dbReference type="Gene3D" id="1.10.10.10">
    <property type="entry name" value="Winged helix-like DNA-binding domain superfamily/Winged helix DNA-binding domain"/>
    <property type="match status" value="1"/>
</dbReference>
<dbReference type="InterPro" id="IPR000847">
    <property type="entry name" value="LysR_HTH_N"/>
</dbReference>
<evidence type="ECO:0000313" key="8">
    <source>
        <dbReference type="Proteomes" id="UP000193335"/>
    </source>
</evidence>
<keyword evidence="4" id="KW-0238">DNA-binding</keyword>
<dbReference type="PANTHER" id="PTHR30537:SF5">
    <property type="entry name" value="HTH-TYPE TRANSCRIPTIONAL ACTIVATOR TTDR-RELATED"/>
    <property type="match status" value="1"/>
</dbReference>
<dbReference type="PANTHER" id="PTHR30537">
    <property type="entry name" value="HTH-TYPE TRANSCRIPTIONAL REGULATOR"/>
    <property type="match status" value="1"/>
</dbReference>
<evidence type="ECO:0000313" key="7">
    <source>
        <dbReference type="EMBL" id="OSJ35974.1"/>
    </source>
</evidence>
<comment type="similarity">
    <text evidence="2">Belongs to the LysR transcriptional regulatory family.</text>
</comment>
<evidence type="ECO:0000256" key="4">
    <source>
        <dbReference type="ARBA" id="ARBA00023125"/>
    </source>
</evidence>
<dbReference type="Pfam" id="PF03466">
    <property type="entry name" value="LysR_substrate"/>
    <property type="match status" value="1"/>
</dbReference>
<evidence type="ECO:0000256" key="2">
    <source>
        <dbReference type="ARBA" id="ARBA00009437"/>
    </source>
</evidence>
<dbReference type="GO" id="GO:0003700">
    <property type="term" value="F:DNA-binding transcription factor activity"/>
    <property type="evidence" value="ECO:0007669"/>
    <property type="project" value="InterPro"/>
</dbReference>
<dbReference type="Pfam" id="PF00126">
    <property type="entry name" value="HTH_1"/>
    <property type="match status" value="1"/>
</dbReference>
<dbReference type="InterPro" id="IPR036388">
    <property type="entry name" value="WH-like_DNA-bd_sf"/>
</dbReference>
<dbReference type="InterPro" id="IPR036390">
    <property type="entry name" value="WH_DNA-bd_sf"/>
</dbReference>
<accession>A0A1Y2JY44</accession>